<proteinExistence type="inferred from homology"/>
<reference evidence="3 4" key="1">
    <citation type="journal article" date="2018" name="New Phytol.">
        <title>Phylogenomics of Endogonaceae and evolution of mycorrhizas within Mucoromycota.</title>
        <authorList>
            <person name="Chang Y."/>
            <person name="Desiro A."/>
            <person name="Na H."/>
            <person name="Sandor L."/>
            <person name="Lipzen A."/>
            <person name="Clum A."/>
            <person name="Barry K."/>
            <person name="Grigoriev I.V."/>
            <person name="Martin F.M."/>
            <person name="Stajich J.E."/>
            <person name="Smith M.E."/>
            <person name="Bonito G."/>
            <person name="Spatafora J.W."/>
        </authorList>
    </citation>
    <scope>NUCLEOTIDE SEQUENCE [LARGE SCALE GENOMIC DNA]</scope>
    <source>
        <strain evidence="3 4">AD002</strain>
    </source>
</reference>
<dbReference type="InterPro" id="IPR027417">
    <property type="entry name" value="P-loop_NTPase"/>
</dbReference>
<protein>
    <recommendedName>
        <fullName evidence="1">ATP-dependent DNA helicase</fullName>
        <ecNumber evidence="1">5.6.2.3</ecNumber>
    </recommendedName>
</protein>
<dbReference type="GO" id="GO:0006310">
    <property type="term" value="P:DNA recombination"/>
    <property type="evidence" value="ECO:0007669"/>
    <property type="project" value="UniProtKB-KW"/>
</dbReference>
<keyword evidence="1" id="KW-0547">Nucleotide-binding</keyword>
<keyword evidence="1" id="KW-0378">Hydrolase</keyword>
<comment type="cofactor">
    <cofactor evidence="1">
        <name>Mg(2+)</name>
        <dbReference type="ChEBI" id="CHEBI:18420"/>
    </cofactor>
</comment>
<dbReference type="Proteomes" id="UP000274822">
    <property type="component" value="Unassembled WGS sequence"/>
</dbReference>
<dbReference type="GO" id="GO:0005524">
    <property type="term" value="F:ATP binding"/>
    <property type="evidence" value="ECO:0007669"/>
    <property type="project" value="UniProtKB-KW"/>
</dbReference>
<feature type="domain" description="DNA helicase Pif1-like DEAD-box helicase" evidence="2">
    <location>
        <begin position="36"/>
        <end position="124"/>
    </location>
</feature>
<keyword evidence="1" id="KW-0067">ATP-binding</keyword>
<keyword evidence="1" id="KW-0227">DNA damage</keyword>
<keyword evidence="4" id="KW-1185">Reference proteome</keyword>
<comment type="catalytic activity">
    <reaction evidence="1">
        <text>ATP + H2O = ADP + phosphate + H(+)</text>
        <dbReference type="Rhea" id="RHEA:13065"/>
        <dbReference type="ChEBI" id="CHEBI:15377"/>
        <dbReference type="ChEBI" id="CHEBI:15378"/>
        <dbReference type="ChEBI" id="CHEBI:30616"/>
        <dbReference type="ChEBI" id="CHEBI:43474"/>
        <dbReference type="ChEBI" id="CHEBI:456216"/>
        <dbReference type="EC" id="5.6.2.3"/>
    </reaction>
</comment>
<keyword evidence="1" id="KW-0347">Helicase</keyword>
<keyword evidence="1" id="KW-0234">DNA repair</keyword>
<evidence type="ECO:0000259" key="2">
    <source>
        <dbReference type="Pfam" id="PF05970"/>
    </source>
</evidence>
<sequence>MPDDYNPDDFKISCIPAATIGKLDRFLLEQRYGNNLSMEQNNVLYAVVDNGQNVFCTGSADKYSSCLRTGKTWLLLRMIALLCKKHGKEKVAITATTGIAASHINGQMIHSFAGISNGAKSIGELTSNIMKNATVQD</sequence>
<comment type="caution">
    <text evidence="3">The sequence shown here is derived from an EMBL/GenBank/DDBJ whole genome shotgun (WGS) entry which is preliminary data.</text>
</comment>
<dbReference type="SUPFAM" id="SSF52540">
    <property type="entry name" value="P-loop containing nucleoside triphosphate hydrolases"/>
    <property type="match status" value="1"/>
</dbReference>
<dbReference type="GO" id="GO:0000723">
    <property type="term" value="P:telomere maintenance"/>
    <property type="evidence" value="ECO:0007669"/>
    <property type="project" value="InterPro"/>
</dbReference>
<comment type="similarity">
    <text evidence="1">Belongs to the helicase family.</text>
</comment>
<dbReference type="Gene3D" id="3.40.50.300">
    <property type="entry name" value="P-loop containing nucleotide triphosphate hydrolases"/>
    <property type="match status" value="1"/>
</dbReference>
<evidence type="ECO:0000313" key="3">
    <source>
        <dbReference type="EMBL" id="RUS35321.1"/>
    </source>
</evidence>
<dbReference type="GO" id="GO:0006281">
    <property type="term" value="P:DNA repair"/>
    <property type="evidence" value="ECO:0007669"/>
    <property type="project" value="UniProtKB-KW"/>
</dbReference>
<evidence type="ECO:0000256" key="1">
    <source>
        <dbReference type="RuleBase" id="RU363044"/>
    </source>
</evidence>
<dbReference type="Pfam" id="PF05970">
    <property type="entry name" value="PIF1"/>
    <property type="match status" value="1"/>
</dbReference>
<dbReference type="GO" id="GO:0016887">
    <property type="term" value="F:ATP hydrolysis activity"/>
    <property type="evidence" value="ECO:0007669"/>
    <property type="project" value="RHEA"/>
</dbReference>
<evidence type="ECO:0000313" key="4">
    <source>
        <dbReference type="Proteomes" id="UP000274822"/>
    </source>
</evidence>
<accession>A0A433QZZ1</accession>
<dbReference type="EMBL" id="RBNJ01000138">
    <property type="protein sequence ID" value="RUS35321.1"/>
    <property type="molecule type" value="Genomic_DNA"/>
</dbReference>
<dbReference type="EC" id="5.6.2.3" evidence="1"/>
<dbReference type="AlphaFoldDB" id="A0A433QZZ1"/>
<gene>
    <name evidence="3" type="ORF">BC938DRAFT_472571</name>
</gene>
<name>A0A433QZZ1_9FUNG</name>
<keyword evidence="1" id="KW-0233">DNA recombination</keyword>
<organism evidence="3 4">
    <name type="scientific">Jimgerdemannia flammicorona</name>
    <dbReference type="NCBI Taxonomy" id="994334"/>
    <lineage>
        <taxon>Eukaryota</taxon>
        <taxon>Fungi</taxon>
        <taxon>Fungi incertae sedis</taxon>
        <taxon>Mucoromycota</taxon>
        <taxon>Mucoromycotina</taxon>
        <taxon>Endogonomycetes</taxon>
        <taxon>Endogonales</taxon>
        <taxon>Endogonaceae</taxon>
        <taxon>Jimgerdemannia</taxon>
    </lineage>
</organism>
<dbReference type="InterPro" id="IPR010285">
    <property type="entry name" value="DNA_helicase_pif1-like_DEAD"/>
</dbReference>
<dbReference type="GO" id="GO:0043139">
    <property type="term" value="F:5'-3' DNA helicase activity"/>
    <property type="evidence" value="ECO:0007669"/>
    <property type="project" value="UniProtKB-EC"/>
</dbReference>